<feature type="transmembrane region" description="Helical" evidence="9">
    <location>
        <begin position="149"/>
        <end position="167"/>
    </location>
</feature>
<dbReference type="EMBL" id="BMZF01000015">
    <property type="protein sequence ID" value="GHA62656.1"/>
    <property type="molecule type" value="Genomic_DNA"/>
</dbReference>
<organism evidence="11 12">
    <name type="scientific">Paramylibacter ulvae</name>
    <dbReference type="NCBI Taxonomy" id="1651968"/>
    <lineage>
        <taxon>Bacteria</taxon>
        <taxon>Pseudomonadati</taxon>
        <taxon>Pseudomonadota</taxon>
        <taxon>Alphaproteobacteria</taxon>
        <taxon>Rhodobacterales</taxon>
        <taxon>Paracoccaceae</taxon>
        <taxon>Paramylibacter</taxon>
    </lineage>
</organism>
<sequence>MTPHEYQSNGALQRAIHRADKIGWSLGGAFIFLCNLCMLMMFLLTAITFLIRPFDLSAYWIWPWTMVLFVWLSFFGFFAMYVRLKDVRMDLVAEKLGPMGMQATRLLTNLVALAICGVLLKVFPTVMATSSGFVDGAILPNGHELPRQFLSIPLFISAALISVSALLDIAKMLVGLPENVSMHHPEA</sequence>
<evidence type="ECO:0000256" key="9">
    <source>
        <dbReference type="RuleBase" id="RU369079"/>
    </source>
</evidence>
<keyword evidence="3" id="KW-1003">Cell membrane</keyword>
<dbReference type="Pfam" id="PF04290">
    <property type="entry name" value="DctQ"/>
    <property type="match status" value="1"/>
</dbReference>
<feature type="domain" description="Tripartite ATP-independent periplasmic transporters DctQ component" evidence="10">
    <location>
        <begin position="41"/>
        <end position="172"/>
    </location>
</feature>
<keyword evidence="7 9" id="KW-0472">Membrane</keyword>
<dbReference type="Proteomes" id="UP000634455">
    <property type="component" value="Unassembled WGS sequence"/>
</dbReference>
<protein>
    <recommendedName>
        <fullName evidence="9">TRAP transporter small permease protein</fullName>
    </recommendedName>
</protein>
<comment type="subcellular location">
    <subcellularLocation>
        <location evidence="1 9">Cell inner membrane</location>
        <topology evidence="1 9">Multi-pass membrane protein</topology>
    </subcellularLocation>
</comment>
<comment type="function">
    <text evidence="9">Part of the tripartite ATP-independent periplasmic (TRAP) transport system.</text>
</comment>
<keyword evidence="12" id="KW-1185">Reference proteome</keyword>
<evidence type="ECO:0000256" key="7">
    <source>
        <dbReference type="ARBA" id="ARBA00023136"/>
    </source>
</evidence>
<keyword evidence="2 9" id="KW-0813">Transport</keyword>
<keyword evidence="5 9" id="KW-0812">Transmembrane</keyword>
<evidence type="ECO:0000256" key="2">
    <source>
        <dbReference type="ARBA" id="ARBA00022448"/>
    </source>
</evidence>
<evidence type="ECO:0000313" key="12">
    <source>
        <dbReference type="Proteomes" id="UP000634455"/>
    </source>
</evidence>
<dbReference type="PANTHER" id="PTHR35011:SF2">
    <property type="entry name" value="2,3-DIKETO-L-GULONATE TRAP TRANSPORTER SMALL PERMEASE PROTEIN YIAM"/>
    <property type="match status" value="1"/>
</dbReference>
<feature type="transmembrane region" description="Helical" evidence="9">
    <location>
        <begin position="22"/>
        <end position="49"/>
    </location>
</feature>
<gene>
    <name evidence="11" type="ORF">GCM10008927_30080</name>
</gene>
<evidence type="ECO:0000256" key="3">
    <source>
        <dbReference type="ARBA" id="ARBA00022475"/>
    </source>
</evidence>
<comment type="subunit">
    <text evidence="9">The complex comprises the extracytoplasmic solute receptor protein and the two transmembrane proteins.</text>
</comment>
<evidence type="ECO:0000256" key="5">
    <source>
        <dbReference type="ARBA" id="ARBA00022692"/>
    </source>
</evidence>
<dbReference type="InterPro" id="IPR007387">
    <property type="entry name" value="TRAP_DctQ"/>
</dbReference>
<proteinExistence type="inferred from homology"/>
<dbReference type="InterPro" id="IPR055348">
    <property type="entry name" value="DctQ"/>
</dbReference>
<keyword evidence="6 9" id="KW-1133">Transmembrane helix</keyword>
<feature type="transmembrane region" description="Helical" evidence="9">
    <location>
        <begin position="61"/>
        <end position="82"/>
    </location>
</feature>
<evidence type="ECO:0000259" key="10">
    <source>
        <dbReference type="Pfam" id="PF04290"/>
    </source>
</evidence>
<evidence type="ECO:0000256" key="1">
    <source>
        <dbReference type="ARBA" id="ARBA00004429"/>
    </source>
</evidence>
<keyword evidence="4 9" id="KW-0997">Cell inner membrane</keyword>
<comment type="similarity">
    <text evidence="8 9">Belongs to the TRAP transporter small permease family.</text>
</comment>
<feature type="transmembrane region" description="Helical" evidence="9">
    <location>
        <begin position="103"/>
        <end position="123"/>
    </location>
</feature>
<evidence type="ECO:0000313" key="11">
    <source>
        <dbReference type="EMBL" id="GHA62656.1"/>
    </source>
</evidence>
<comment type="caution">
    <text evidence="11">The sequence shown here is derived from an EMBL/GenBank/DDBJ whole genome shotgun (WGS) entry which is preliminary data.</text>
</comment>
<dbReference type="RefSeq" id="WP_189641565.1">
    <property type="nucleotide sequence ID" value="NZ_BMZF01000015.1"/>
</dbReference>
<accession>A0ABQ3D9M3</accession>
<dbReference type="PANTHER" id="PTHR35011">
    <property type="entry name" value="2,3-DIKETO-L-GULONATE TRAP TRANSPORTER SMALL PERMEASE PROTEIN YIAM"/>
    <property type="match status" value="1"/>
</dbReference>
<evidence type="ECO:0000256" key="8">
    <source>
        <dbReference type="ARBA" id="ARBA00038436"/>
    </source>
</evidence>
<evidence type="ECO:0000256" key="4">
    <source>
        <dbReference type="ARBA" id="ARBA00022519"/>
    </source>
</evidence>
<reference evidence="12" key="1">
    <citation type="journal article" date="2019" name="Int. J. Syst. Evol. Microbiol.">
        <title>The Global Catalogue of Microorganisms (GCM) 10K type strain sequencing project: providing services to taxonomists for standard genome sequencing and annotation.</title>
        <authorList>
            <consortium name="The Broad Institute Genomics Platform"/>
            <consortium name="The Broad Institute Genome Sequencing Center for Infectious Disease"/>
            <person name="Wu L."/>
            <person name="Ma J."/>
        </authorList>
    </citation>
    <scope>NUCLEOTIDE SEQUENCE [LARGE SCALE GENOMIC DNA]</scope>
    <source>
        <strain evidence="12">KCTC 32465</strain>
    </source>
</reference>
<name>A0ABQ3D9M3_9RHOB</name>
<evidence type="ECO:0000256" key="6">
    <source>
        <dbReference type="ARBA" id="ARBA00022989"/>
    </source>
</evidence>